<dbReference type="Pfam" id="PF17802">
    <property type="entry name" value="SpaA"/>
    <property type="match status" value="1"/>
</dbReference>
<organism evidence="3 4">
    <name type="scientific">Candidatus Eubacterium faecipullorum</name>
    <dbReference type="NCBI Taxonomy" id="2838571"/>
    <lineage>
        <taxon>Bacteria</taxon>
        <taxon>Bacillati</taxon>
        <taxon>Bacillota</taxon>
        <taxon>Clostridia</taxon>
        <taxon>Eubacteriales</taxon>
        <taxon>Eubacteriaceae</taxon>
        <taxon>Eubacterium</taxon>
    </lineage>
</organism>
<reference evidence="3" key="2">
    <citation type="submission" date="2021-04" db="EMBL/GenBank/DDBJ databases">
        <authorList>
            <person name="Gilroy R."/>
        </authorList>
    </citation>
    <scope>NUCLEOTIDE SEQUENCE</scope>
    <source>
        <strain evidence="3">421</strain>
    </source>
</reference>
<feature type="non-terminal residue" evidence="3">
    <location>
        <position position="932"/>
    </location>
</feature>
<reference evidence="3" key="1">
    <citation type="journal article" date="2021" name="PeerJ">
        <title>Extensive microbial diversity within the chicken gut microbiome revealed by metagenomics and culture.</title>
        <authorList>
            <person name="Gilroy R."/>
            <person name="Ravi A."/>
            <person name="Getino M."/>
            <person name="Pursley I."/>
            <person name="Horton D.L."/>
            <person name="Alikhan N.F."/>
            <person name="Baker D."/>
            <person name="Gharbi K."/>
            <person name="Hall N."/>
            <person name="Watson M."/>
            <person name="Adriaenssens E.M."/>
            <person name="Foster-Nyarko E."/>
            <person name="Jarju S."/>
            <person name="Secka A."/>
            <person name="Antonio M."/>
            <person name="Oren A."/>
            <person name="Chaudhuri R.R."/>
            <person name="La Ragione R."/>
            <person name="Hildebrand F."/>
            <person name="Pallen M.J."/>
        </authorList>
    </citation>
    <scope>NUCLEOTIDE SEQUENCE</scope>
    <source>
        <strain evidence="3">421</strain>
    </source>
</reference>
<evidence type="ECO:0000313" key="3">
    <source>
        <dbReference type="EMBL" id="HIW84858.1"/>
    </source>
</evidence>
<evidence type="ECO:0000256" key="1">
    <source>
        <dbReference type="SAM" id="SignalP"/>
    </source>
</evidence>
<protein>
    <submittedName>
        <fullName evidence="3">Prealbumin-like fold domain-containing protein</fullName>
    </submittedName>
</protein>
<sequence length="932" mass="100962">MKMKKLLSLLLAALLILSSVPLSAFASDGATITLGSNAQTDDTIDPAGVEFTYYVEINGAAVNDSYTGSDGEVYTAVNGNITLPYDVTVSIPVADGDSYSIYRYEYDNAAYALIEQSYAARGTIASYEYYYTVNGTEVSLTESEYNAATNNGQNLTINKYVTRDANGDIAEIYDESEVESVVGYDVIRTEGVSTTYSLEQNTHYYLPSTYNQYAFSADLDIKYSSKKQWFITTYTYDYTLTGTTTYSGEAEIDLTDAAGSGSTTSNSDARAIAKNSALTDLGRYAYWATAESITADTGKTAVLSADILSQLNNEEWQGSTDQAYTYSCDIYAFEDLEQVTYEYGARETTADRELLFDAAITAAPTGTFALDYAVIDDTTTLPMASSDAAFELRDENGNVLSAGTDYTFSTNPCSINVLSYSIGCMEYMFSDIPAGTYTVVQTDAPEGYAIDDTEYSFTVDRKTGEVSGESFSNSSWNSGVTALTNNSWSILSLYSFNIFKNSAFSFTFSNLDQYDNPVYDATTPSGSTFIMIDRVAALDMVEVLASNGITELGNMDLTELFNDISNLDFSNFDIDMIMQLIALIAQYEPNLFNEITIPAILTATTASDGTVIFESSSNVLNTIGALLGITGNVVDSDTLAQILETALSSVVDEQILSVLVNVLQMVDISSITISTGMPESTYLLYESAVPGGYELGDNLIGDTIYVSSNGEAFAYKGAVVRGAAELIDQYLNIDLSQIFIPVEQFEEFLGDTYDSYEGYIYDAVDSLADVILDIFSQLGIELNEEQRAQVDQLVQNVTDGFVNGTIDSNDVLNTLVDGISDILGYTEDWFNPTPVTTSYVIQNDIYESTLRAAVTDCQGNAIEGCGHIAQEGDPIPALGVQITVEGSELGTVTLNDEAVTYGEANKVAYEENYTLAATPSEDAEFVGWSVGG</sequence>
<evidence type="ECO:0000259" key="2">
    <source>
        <dbReference type="Pfam" id="PF17802"/>
    </source>
</evidence>
<feature type="domain" description="SpaA-like prealbumin fold" evidence="2">
    <location>
        <begin position="386"/>
        <end position="466"/>
    </location>
</feature>
<gene>
    <name evidence="3" type="ORF">IAA48_00005</name>
</gene>
<accession>A0A9D1RB39</accession>
<dbReference type="Gene3D" id="2.60.40.10">
    <property type="entry name" value="Immunoglobulins"/>
    <property type="match status" value="1"/>
</dbReference>
<evidence type="ECO:0000313" key="4">
    <source>
        <dbReference type="Proteomes" id="UP000824205"/>
    </source>
</evidence>
<feature type="chain" id="PRO_5039682048" evidence="1">
    <location>
        <begin position="27"/>
        <end position="932"/>
    </location>
</feature>
<dbReference type="Proteomes" id="UP000824205">
    <property type="component" value="Unassembled WGS sequence"/>
</dbReference>
<dbReference type="InterPro" id="IPR041033">
    <property type="entry name" value="SpaA_PFL_dom_1"/>
</dbReference>
<comment type="caution">
    <text evidence="3">The sequence shown here is derived from an EMBL/GenBank/DDBJ whole genome shotgun (WGS) entry which is preliminary data.</text>
</comment>
<feature type="signal peptide" evidence="1">
    <location>
        <begin position="1"/>
        <end position="26"/>
    </location>
</feature>
<dbReference type="AlphaFoldDB" id="A0A9D1RB39"/>
<dbReference type="EMBL" id="DXGE01000001">
    <property type="protein sequence ID" value="HIW84858.1"/>
    <property type="molecule type" value="Genomic_DNA"/>
</dbReference>
<name>A0A9D1RB39_9FIRM</name>
<keyword evidence="1" id="KW-0732">Signal</keyword>
<dbReference type="InterPro" id="IPR013783">
    <property type="entry name" value="Ig-like_fold"/>
</dbReference>
<proteinExistence type="predicted"/>